<dbReference type="Gene3D" id="1.10.357.10">
    <property type="entry name" value="Tetracycline Repressor, domain 2"/>
    <property type="match status" value="1"/>
</dbReference>
<reference evidence="5" key="1">
    <citation type="submission" date="2017-04" db="EMBL/GenBank/DDBJ databases">
        <authorList>
            <person name="Varghese N."/>
            <person name="Submissions S."/>
        </authorList>
    </citation>
    <scope>NUCLEOTIDE SEQUENCE [LARGE SCALE GENOMIC DNA]</scope>
    <source>
        <strain evidence="5">DSM 44073</strain>
    </source>
</reference>
<evidence type="ECO:0000313" key="4">
    <source>
        <dbReference type="EMBL" id="SMC76471.1"/>
    </source>
</evidence>
<organism evidence="4 5">
    <name type="scientific">Lentzea albidocapillata</name>
    <dbReference type="NCBI Taxonomy" id="40571"/>
    <lineage>
        <taxon>Bacteria</taxon>
        <taxon>Bacillati</taxon>
        <taxon>Actinomycetota</taxon>
        <taxon>Actinomycetes</taxon>
        <taxon>Pseudonocardiales</taxon>
        <taxon>Pseudonocardiaceae</taxon>
        <taxon>Lentzea</taxon>
    </lineage>
</organism>
<dbReference type="InterPro" id="IPR009057">
    <property type="entry name" value="Homeodomain-like_sf"/>
</dbReference>
<dbReference type="PANTHER" id="PTHR30055">
    <property type="entry name" value="HTH-TYPE TRANSCRIPTIONAL REGULATOR RUTR"/>
    <property type="match status" value="1"/>
</dbReference>
<keyword evidence="5" id="KW-1185">Reference proteome</keyword>
<protein>
    <submittedName>
        <fullName evidence="4">Transcriptional regulator, TetR family</fullName>
    </submittedName>
</protein>
<dbReference type="GO" id="GO:0000976">
    <property type="term" value="F:transcription cis-regulatory region binding"/>
    <property type="evidence" value="ECO:0007669"/>
    <property type="project" value="TreeGrafter"/>
</dbReference>
<dbReference type="PANTHER" id="PTHR30055:SF209">
    <property type="entry name" value="POSSIBLE TRANSCRIPTIONAL REGULATORY PROTEIN (PROBABLY TETR-FAMILY)"/>
    <property type="match status" value="1"/>
</dbReference>
<dbReference type="SUPFAM" id="SSF46689">
    <property type="entry name" value="Homeodomain-like"/>
    <property type="match status" value="1"/>
</dbReference>
<dbReference type="PROSITE" id="PS50977">
    <property type="entry name" value="HTH_TETR_2"/>
    <property type="match status" value="1"/>
</dbReference>
<evidence type="ECO:0000259" key="3">
    <source>
        <dbReference type="PROSITE" id="PS50977"/>
    </source>
</evidence>
<dbReference type="eggNOG" id="COG1309">
    <property type="taxonomic scope" value="Bacteria"/>
</dbReference>
<dbReference type="InterPro" id="IPR001647">
    <property type="entry name" value="HTH_TetR"/>
</dbReference>
<keyword evidence="1 2" id="KW-0238">DNA-binding</keyword>
<accession>A0A1W2BUB5</accession>
<evidence type="ECO:0000256" key="1">
    <source>
        <dbReference type="ARBA" id="ARBA00023125"/>
    </source>
</evidence>
<evidence type="ECO:0000256" key="2">
    <source>
        <dbReference type="PROSITE-ProRule" id="PRU00335"/>
    </source>
</evidence>
<name>A0A1W2BUB5_9PSEU</name>
<dbReference type="GO" id="GO:0003700">
    <property type="term" value="F:DNA-binding transcription factor activity"/>
    <property type="evidence" value="ECO:0007669"/>
    <property type="project" value="TreeGrafter"/>
</dbReference>
<dbReference type="STRING" id="40571.SAMN05660733_01511"/>
<gene>
    <name evidence="4" type="ORF">SAMN05660733_01511</name>
</gene>
<feature type="domain" description="HTH tetR-type" evidence="3">
    <location>
        <begin position="45"/>
        <end position="105"/>
    </location>
</feature>
<dbReference type="Proteomes" id="UP000192840">
    <property type="component" value="Unassembled WGS sequence"/>
</dbReference>
<dbReference type="PRINTS" id="PR00455">
    <property type="entry name" value="HTHTETR"/>
</dbReference>
<evidence type="ECO:0000313" key="5">
    <source>
        <dbReference type="Proteomes" id="UP000192840"/>
    </source>
</evidence>
<dbReference type="AlphaFoldDB" id="A0A1W2BUB5"/>
<dbReference type="Pfam" id="PF00440">
    <property type="entry name" value="TetR_N"/>
    <property type="match status" value="1"/>
</dbReference>
<sequence>MRCVLERLHAKRDAARLSSGYAGQVIDGTSLTLAGAEPQLRADAVRNRALLLEAAARLAARRGAAAITMEAVAAEAGVGKGTVSRRFGDRNGLIQALLDRSESLFQEAFLSGPPPLGPEADAATRLRAFGPALLRHEHADLELYLAAEPSPSRRFAVPARQLRHRHVAVLVRALLPGADADLLAHTLLASVDVVLTDHLVRGHGMPLARVEAGWHDLLDRLLA</sequence>
<dbReference type="EMBL" id="FWYC01000005">
    <property type="protein sequence ID" value="SMC76471.1"/>
    <property type="molecule type" value="Genomic_DNA"/>
</dbReference>
<proteinExistence type="predicted"/>
<dbReference type="InterPro" id="IPR050109">
    <property type="entry name" value="HTH-type_TetR-like_transc_reg"/>
</dbReference>
<feature type="DNA-binding region" description="H-T-H motif" evidence="2">
    <location>
        <begin position="68"/>
        <end position="87"/>
    </location>
</feature>